<feature type="chain" id="PRO_5040817019" description="DNA-binding protein" evidence="1">
    <location>
        <begin position="26"/>
        <end position="134"/>
    </location>
</feature>
<keyword evidence="3" id="KW-1185">Reference proteome</keyword>
<evidence type="ECO:0000256" key="1">
    <source>
        <dbReference type="SAM" id="SignalP"/>
    </source>
</evidence>
<organism evidence="2 3">
    <name type="scientific">Acinetobacter nematophilus</name>
    <dbReference type="NCBI Taxonomy" id="2994642"/>
    <lineage>
        <taxon>Bacteria</taxon>
        <taxon>Pseudomonadati</taxon>
        <taxon>Pseudomonadota</taxon>
        <taxon>Gammaproteobacteria</taxon>
        <taxon>Moraxellales</taxon>
        <taxon>Moraxellaceae</taxon>
        <taxon>Acinetobacter</taxon>
    </lineage>
</organism>
<accession>A0A9X3DTY1</accession>
<gene>
    <name evidence="2" type="ORF">OSH00_11975</name>
</gene>
<evidence type="ECO:0008006" key="4">
    <source>
        <dbReference type="Google" id="ProtNLM"/>
    </source>
</evidence>
<keyword evidence="1" id="KW-0732">Signal</keyword>
<proteinExistence type="predicted"/>
<reference evidence="2" key="1">
    <citation type="submission" date="2022-11" db="EMBL/GenBank/DDBJ databases">
        <title>Biodiversity and phylogenetic relationships of bacteria.</title>
        <authorList>
            <person name="Machado R.A.R."/>
            <person name="Bhat A."/>
            <person name="Loulou A."/>
            <person name="Kallel S."/>
        </authorList>
    </citation>
    <scope>NUCLEOTIDE SEQUENCE</scope>
    <source>
        <strain evidence="2">A-IN1</strain>
    </source>
</reference>
<protein>
    <recommendedName>
        <fullName evidence="4">DNA-binding protein</fullName>
    </recommendedName>
</protein>
<comment type="caution">
    <text evidence="2">The sequence shown here is derived from an EMBL/GenBank/DDBJ whole genome shotgun (WGS) entry which is preliminary data.</text>
</comment>
<evidence type="ECO:0000313" key="2">
    <source>
        <dbReference type="EMBL" id="MCX5468454.1"/>
    </source>
</evidence>
<sequence length="134" mass="14980">MTKLQRIQAISCLLLCCVLATPVYAYELPAVEDRRADTTDLSVHNATFLRQGTKVSILGVLKRNGKNYELIGTDGQRGAAFSLDVHPSLKIEDDLIDQEVRAVGRMAYETMSMPHSGGTLYHFKLELYSIHLVR</sequence>
<dbReference type="AlphaFoldDB" id="A0A9X3DTY1"/>
<evidence type="ECO:0000313" key="3">
    <source>
        <dbReference type="Proteomes" id="UP001146019"/>
    </source>
</evidence>
<dbReference type="Proteomes" id="UP001146019">
    <property type="component" value="Unassembled WGS sequence"/>
</dbReference>
<name>A0A9X3DTY1_9GAMM</name>
<dbReference type="EMBL" id="JAPKMY010000005">
    <property type="protein sequence ID" value="MCX5468454.1"/>
    <property type="molecule type" value="Genomic_DNA"/>
</dbReference>
<feature type="signal peptide" evidence="1">
    <location>
        <begin position="1"/>
        <end position="25"/>
    </location>
</feature>
<dbReference type="RefSeq" id="WP_266130598.1">
    <property type="nucleotide sequence ID" value="NZ_JAPKMY010000005.1"/>
</dbReference>